<comment type="caution">
    <text evidence="2">The sequence shown here is derived from an EMBL/GenBank/DDBJ whole genome shotgun (WGS) entry which is preliminary data.</text>
</comment>
<protein>
    <submittedName>
        <fullName evidence="2">Uncharacterized protein</fullName>
    </submittedName>
</protein>
<feature type="compositionally biased region" description="Basic and acidic residues" evidence="1">
    <location>
        <begin position="1"/>
        <end position="17"/>
    </location>
</feature>
<name>A0A918EUE7_9ACTN</name>
<evidence type="ECO:0000313" key="2">
    <source>
        <dbReference type="EMBL" id="GGQ74011.1"/>
    </source>
</evidence>
<accession>A0A918EUE7</accession>
<organism evidence="2 3">
    <name type="scientific">Streptomyces ruber</name>
    <dbReference type="NCBI Taxonomy" id="83378"/>
    <lineage>
        <taxon>Bacteria</taxon>
        <taxon>Bacillati</taxon>
        <taxon>Actinomycetota</taxon>
        <taxon>Actinomycetes</taxon>
        <taxon>Kitasatosporales</taxon>
        <taxon>Streptomycetaceae</taxon>
        <taxon>Streptomyces</taxon>
    </lineage>
</organism>
<dbReference type="EMBL" id="BMQK01000013">
    <property type="protein sequence ID" value="GGQ74011.1"/>
    <property type="molecule type" value="Genomic_DNA"/>
</dbReference>
<reference evidence="2" key="2">
    <citation type="submission" date="2020-09" db="EMBL/GenBank/DDBJ databases">
        <authorList>
            <person name="Sun Q."/>
            <person name="Ohkuma M."/>
        </authorList>
    </citation>
    <scope>NUCLEOTIDE SEQUENCE</scope>
    <source>
        <strain evidence="2">JCM 3131</strain>
    </source>
</reference>
<keyword evidence="3" id="KW-1185">Reference proteome</keyword>
<sequence length="75" mass="8342">MLEGADHHFGYEHRLGDDEQSTDGTEADDRTQEEAGGPGVTKEAWVDRFHVKHTLLSAGVFHVKHTPRPGEPCFT</sequence>
<proteinExistence type="predicted"/>
<dbReference type="AlphaFoldDB" id="A0A918EUE7"/>
<dbReference type="Proteomes" id="UP000620156">
    <property type="component" value="Unassembled WGS sequence"/>
</dbReference>
<reference evidence="2" key="1">
    <citation type="journal article" date="2014" name="Int. J. Syst. Evol. Microbiol.">
        <title>Complete genome sequence of Corynebacterium casei LMG S-19264T (=DSM 44701T), isolated from a smear-ripened cheese.</title>
        <authorList>
            <consortium name="US DOE Joint Genome Institute (JGI-PGF)"/>
            <person name="Walter F."/>
            <person name="Albersmeier A."/>
            <person name="Kalinowski J."/>
            <person name="Ruckert C."/>
        </authorList>
    </citation>
    <scope>NUCLEOTIDE SEQUENCE</scope>
    <source>
        <strain evidence="2">JCM 3131</strain>
    </source>
</reference>
<feature type="region of interest" description="Disordered" evidence="1">
    <location>
        <begin position="1"/>
        <end position="43"/>
    </location>
</feature>
<evidence type="ECO:0000313" key="3">
    <source>
        <dbReference type="Proteomes" id="UP000620156"/>
    </source>
</evidence>
<evidence type="ECO:0000256" key="1">
    <source>
        <dbReference type="SAM" id="MobiDB-lite"/>
    </source>
</evidence>
<gene>
    <name evidence="2" type="ORF">GCM10010145_49550</name>
</gene>